<dbReference type="AlphaFoldDB" id="N0E2H1"/>
<dbReference type="SUPFAM" id="SSF55729">
    <property type="entry name" value="Acyl-CoA N-acyltransferases (Nat)"/>
    <property type="match status" value="1"/>
</dbReference>
<dbReference type="PANTHER" id="PTHR41700:SF1">
    <property type="entry name" value="N-ACETYLTRANSFERASE DOMAIN-CONTAINING PROTEIN"/>
    <property type="match status" value="1"/>
</dbReference>
<dbReference type="HOGENOM" id="CLU_061573_0_0_11"/>
<dbReference type="EMBL" id="CAIZ01000116">
    <property type="protein sequence ID" value="CCH69981.1"/>
    <property type="molecule type" value="Genomic_DNA"/>
</dbReference>
<protein>
    <submittedName>
        <fullName evidence="1">Chorismate synthase</fullName>
    </submittedName>
</protein>
<dbReference type="InterPro" id="IPR016181">
    <property type="entry name" value="Acyl_CoA_acyltransferase"/>
</dbReference>
<evidence type="ECO:0000313" key="1">
    <source>
        <dbReference type="EMBL" id="CCH69981.1"/>
    </source>
</evidence>
<sequence>MTPPPIPPLHLAEVHQMADLRAVSDLFAAVWGRGDEGVPMPSEVLRAIVHAGGLVNAAYAAPPTPGSTTHGNTAPLLGAAVLTPSADGGGYSMIAAALPGNSDRGIGSALKEHQRAWAAAHGMPTITWTFDPLVARNGHFNLDKLGAIGAHYERSFYGTMGDVINGNDESDRLVAVWSTTAPTPSRTESPSRDHSASLLAGPDGLPAYLTGAGRQERWVRVPADIVATRRDDPTTATRWRQVVREAMEDAFAQRFVATGVSRDHWYLFTPAQAPEEAR</sequence>
<dbReference type="STRING" id="1193181.BN10_470016"/>
<dbReference type="RefSeq" id="WP_010849857.1">
    <property type="nucleotide sequence ID" value="NZ_HF570956.1"/>
</dbReference>
<evidence type="ECO:0000313" key="2">
    <source>
        <dbReference type="Proteomes" id="UP000013167"/>
    </source>
</evidence>
<dbReference type="OrthoDB" id="9797990at2"/>
<accession>N0E2H1</accession>
<proteinExistence type="predicted"/>
<dbReference type="PANTHER" id="PTHR41700">
    <property type="entry name" value="GCN5-RELATED N-ACETYLTRANSFERASE"/>
    <property type="match status" value="1"/>
</dbReference>
<name>N0E2H1_9MICO</name>
<organism evidence="1 2">
    <name type="scientific">Phycicoccus elongatus Lp2</name>
    <dbReference type="NCBI Taxonomy" id="1193181"/>
    <lineage>
        <taxon>Bacteria</taxon>
        <taxon>Bacillati</taxon>
        <taxon>Actinomycetota</taxon>
        <taxon>Actinomycetes</taxon>
        <taxon>Micrococcales</taxon>
        <taxon>Intrasporangiaceae</taxon>
        <taxon>Phycicoccus</taxon>
    </lineage>
</organism>
<dbReference type="eggNOG" id="COG3375">
    <property type="taxonomic scope" value="Bacteria"/>
</dbReference>
<dbReference type="Proteomes" id="UP000013167">
    <property type="component" value="Unassembled WGS sequence"/>
</dbReference>
<comment type="caution">
    <text evidence="1">The sequence shown here is derived from an EMBL/GenBank/DDBJ whole genome shotgun (WGS) entry which is preliminary data.</text>
</comment>
<keyword evidence="2" id="KW-1185">Reference proteome</keyword>
<gene>
    <name evidence="1" type="ORF">BN10_470016</name>
</gene>
<reference evidence="1 2" key="1">
    <citation type="journal article" date="2013" name="ISME J.">
        <title>A metabolic model for members of the genus Tetrasphaera involved in enhanced biological phosphorus removal.</title>
        <authorList>
            <person name="Kristiansen R."/>
            <person name="Nguyen H.T.T."/>
            <person name="Saunders A.M."/>
            <person name="Nielsen J.L."/>
            <person name="Wimmer R."/>
            <person name="Le V.Q."/>
            <person name="McIlroy S.J."/>
            <person name="Petrovski S."/>
            <person name="Seviour R.J."/>
            <person name="Calteau A."/>
            <person name="Nielsen K.L."/>
            <person name="Nielsen P.H."/>
        </authorList>
    </citation>
    <scope>NUCLEOTIDE SEQUENCE [LARGE SCALE GENOMIC DNA]</scope>
    <source>
        <strain evidence="1 2">Lp2</strain>
    </source>
</reference>
<dbReference type="InterPro" id="IPR038764">
    <property type="entry name" value="GNAT_N_AcTrfase_prd"/>
</dbReference>